<dbReference type="RefSeq" id="WP_101882822.1">
    <property type="nucleotide sequence ID" value="NZ_CAXSWW010000005.1"/>
</dbReference>
<proteinExistence type="predicted"/>
<gene>
    <name evidence="2" type="ORF">CDL20_12305</name>
</gene>
<dbReference type="CDD" id="cd00093">
    <property type="entry name" value="HTH_XRE"/>
    <property type="match status" value="1"/>
</dbReference>
<name>A0A2N5PXP9_MEDGN</name>
<evidence type="ECO:0000259" key="1">
    <source>
        <dbReference type="PROSITE" id="PS50943"/>
    </source>
</evidence>
<dbReference type="GO" id="GO:0003677">
    <property type="term" value="F:DNA binding"/>
    <property type="evidence" value="ECO:0007669"/>
    <property type="project" value="InterPro"/>
</dbReference>
<dbReference type="InterPro" id="IPR010982">
    <property type="entry name" value="Lambda_DNA-bd_dom_sf"/>
</dbReference>
<reference evidence="2 3" key="1">
    <citation type="journal article" date="2017" name="Genome Med.">
        <title>A novel Ruminococcus gnavus clade enriched in inflammatory bowel disease patients.</title>
        <authorList>
            <person name="Hall A.B."/>
            <person name="Yassour M."/>
            <person name="Sauk J."/>
            <person name="Garner A."/>
            <person name="Jiang X."/>
            <person name="Arthur T."/>
            <person name="Lagoudas G.K."/>
            <person name="Vatanen T."/>
            <person name="Fornelos N."/>
            <person name="Wilson R."/>
            <person name="Bertha M."/>
            <person name="Cohen M."/>
            <person name="Garber J."/>
            <person name="Khalili H."/>
            <person name="Gevers D."/>
            <person name="Ananthakrishnan A.N."/>
            <person name="Kugathasan S."/>
            <person name="Lander E.S."/>
            <person name="Blainey P."/>
            <person name="Vlamakis H."/>
            <person name="Xavier R.J."/>
            <person name="Huttenhower C."/>
        </authorList>
    </citation>
    <scope>NUCLEOTIDE SEQUENCE [LARGE SCALE GENOMIC DNA]</scope>
    <source>
        <strain evidence="2 3">RJX1128</strain>
    </source>
</reference>
<evidence type="ECO:0000313" key="3">
    <source>
        <dbReference type="Proteomes" id="UP000234840"/>
    </source>
</evidence>
<protein>
    <recommendedName>
        <fullName evidence="1">HTH cro/C1-type domain-containing protein</fullName>
    </recommendedName>
</protein>
<dbReference type="Gene3D" id="1.10.260.40">
    <property type="entry name" value="lambda repressor-like DNA-binding domains"/>
    <property type="match status" value="1"/>
</dbReference>
<dbReference type="SMART" id="SM00530">
    <property type="entry name" value="HTH_XRE"/>
    <property type="match status" value="1"/>
</dbReference>
<organism evidence="2 3">
    <name type="scientific">Mediterraneibacter gnavus</name>
    <name type="common">Ruminococcus gnavus</name>
    <dbReference type="NCBI Taxonomy" id="33038"/>
    <lineage>
        <taxon>Bacteria</taxon>
        <taxon>Bacillati</taxon>
        <taxon>Bacillota</taxon>
        <taxon>Clostridia</taxon>
        <taxon>Lachnospirales</taxon>
        <taxon>Lachnospiraceae</taxon>
        <taxon>Mediterraneibacter</taxon>
    </lineage>
</organism>
<dbReference type="PROSITE" id="PS50943">
    <property type="entry name" value="HTH_CROC1"/>
    <property type="match status" value="1"/>
</dbReference>
<dbReference type="Proteomes" id="UP000234840">
    <property type="component" value="Unassembled WGS sequence"/>
</dbReference>
<feature type="domain" description="HTH cro/C1-type" evidence="1">
    <location>
        <begin position="12"/>
        <end position="66"/>
    </location>
</feature>
<accession>A0A2N5PXP9</accession>
<comment type="caution">
    <text evidence="2">The sequence shown here is derived from an EMBL/GenBank/DDBJ whole genome shotgun (WGS) entry which is preliminary data.</text>
</comment>
<sequence length="262" mass="30585">MEKYQPNSGERLKQCIMDANMTQAELASASGFTQQYISNIVVGKKPMTVKAASVFSKLLDVRQEYLLLEDDYKTQREFWEKRHSLFEKRDDIAMQLLNLCGYEPVCDFIENWEELGLDKQIYGPFPDGDNAGKHVPLELDRQTRHSTEIIAPNGKRFYCDTEDIEILSYELIEYIYFRMGQLESKYAWRYDSGRIRRKSPGSEINFYKQVNANKNADFLYNSIWVTHEEDYFPDISTPVVNISPSYEEDCVEAILKALKRDA</sequence>
<dbReference type="SUPFAM" id="SSF47413">
    <property type="entry name" value="lambda repressor-like DNA-binding domains"/>
    <property type="match status" value="1"/>
</dbReference>
<dbReference type="Pfam" id="PF01381">
    <property type="entry name" value="HTH_3"/>
    <property type="match status" value="1"/>
</dbReference>
<evidence type="ECO:0000313" key="2">
    <source>
        <dbReference type="EMBL" id="PLT84359.1"/>
    </source>
</evidence>
<dbReference type="EMBL" id="NIHW01000034">
    <property type="protein sequence ID" value="PLT84359.1"/>
    <property type="molecule type" value="Genomic_DNA"/>
</dbReference>
<dbReference type="InterPro" id="IPR001387">
    <property type="entry name" value="Cro/C1-type_HTH"/>
</dbReference>
<dbReference type="AlphaFoldDB" id="A0A2N5PXP9"/>